<dbReference type="PANTHER" id="PTHR12994">
    <property type="entry name" value="SECERNIN"/>
    <property type="match status" value="1"/>
</dbReference>
<accession>A0A0F9KJM2</accession>
<organism evidence="1">
    <name type="scientific">marine sediment metagenome</name>
    <dbReference type="NCBI Taxonomy" id="412755"/>
    <lineage>
        <taxon>unclassified sequences</taxon>
        <taxon>metagenomes</taxon>
        <taxon>ecological metagenomes</taxon>
    </lineage>
</organism>
<evidence type="ECO:0008006" key="2">
    <source>
        <dbReference type="Google" id="ProtNLM"/>
    </source>
</evidence>
<dbReference type="Pfam" id="PF03577">
    <property type="entry name" value="Peptidase_C69"/>
    <property type="match status" value="1"/>
</dbReference>
<dbReference type="GO" id="GO:0070004">
    <property type="term" value="F:cysteine-type exopeptidase activity"/>
    <property type="evidence" value="ECO:0007669"/>
    <property type="project" value="InterPro"/>
</dbReference>
<protein>
    <recommendedName>
        <fullName evidence="2">Peptidase C69</fullName>
    </recommendedName>
</protein>
<sequence length="401" mass="45427">MCDTYVSLKSNSKDETVIFGKNSDRLGNEAQLITYAPRMKHSKGEELKCTHISIPQVTETAAVLLSQPWWIWGAEIGANEYGVAIGNESVATKEPLNETGLLGMDLLRLGLERGKNAKDALNVITDLLGKHGQGGPHNKKGLNYHNSMIIADPEEAYVLDTAGDWWIVEIVKEYRSISNNLSIRGKGDLWKKGIIQHAIEKGYCKDDNDFDFKMVFTSSPIPDEFSLNSRDGCSLNQLAKNAGNVTIPMMMDFLREHEVGICLHKKNFQSVGSQVSHLRNKGKKSIHWFLGSTIPCLSFYKPYVFPIEEQKVLESKAYPEVDLGWYWTQHSEFITPFKKSPKKDIPERIDFQNKLKVIELNLISQVNDLISKENDISEEDLMNQLNMINLQAWENAYGMIR</sequence>
<name>A0A0F9KJM2_9ZZZZ</name>
<evidence type="ECO:0000313" key="1">
    <source>
        <dbReference type="EMBL" id="KKM74931.1"/>
    </source>
</evidence>
<dbReference type="InterPro" id="IPR005322">
    <property type="entry name" value="Peptidase_C69"/>
</dbReference>
<dbReference type="PANTHER" id="PTHR12994:SF17">
    <property type="entry name" value="LD30995P"/>
    <property type="match status" value="1"/>
</dbReference>
<dbReference type="GO" id="GO:0016805">
    <property type="term" value="F:dipeptidase activity"/>
    <property type="evidence" value="ECO:0007669"/>
    <property type="project" value="InterPro"/>
</dbReference>
<comment type="caution">
    <text evidence="1">The sequence shown here is derived from an EMBL/GenBank/DDBJ whole genome shotgun (WGS) entry which is preliminary data.</text>
</comment>
<reference evidence="1" key="1">
    <citation type="journal article" date="2015" name="Nature">
        <title>Complex archaea that bridge the gap between prokaryotes and eukaryotes.</title>
        <authorList>
            <person name="Spang A."/>
            <person name="Saw J.H."/>
            <person name="Jorgensen S.L."/>
            <person name="Zaremba-Niedzwiedzka K."/>
            <person name="Martijn J."/>
            <person name="Lind A.E."/>
            <person name="van Eijk R."/>
            <person name="Schleper C."/>
            <person name="Guy L."/>
            <person name="Ettema T.J."/>
        </authorList>
    </citation>
    <scope>NUCLEOTIDE SEQUENCE</scope>
</reference>
<dbReference type="EMBL" id="LAZR01009060">
    <property type="protein sequence ID" value="KKM74931.1"/>
    <property type="molecule type" value="Genomic_DNA"/>
</dbReference>
<gene>
    <name evidence="1" type="ORF">LCGC14_1395400</name>
</gene>
<dbReference type="Gene3D" id="3.60.60.10">
    <property type="entry name" value="Penicillin V Acylase, Chain A"/>
    <property type="match status" value="1"/>
</dbReference>
<proteinExistence type="predicted"/>
<dbReference type="GO" id="GO:0006508">
    <property type="term" value="P:proteolysis"/>
    <property type="evidence" value="ECO:0007669"/>
    <property type="project" value="InterPro"/>
</dbReference>
<dbReference type="AlphaFoldDB" id="A0A0F9KJM2"/>